<organism evidence="2 3">
    <name type="scientific">Giardia intestinalis (strain ATCC 50803 / WB clone C6)</name>
    <name type="common">Giardia lamblia</name>
    <dbReference type="NCBI Taxonomy" id="184922"/>
    <lineage>
        <taxon>Eukaryota</taxon>
        <taxon>Metamonada</taxon>
        <taxon>Diplomonadida</taxon>
        <taxon>Hexamitidae</taxon>
        <taxon>Giardiinae</taxon>
        <taxon>Giardia</taxon>
    </lineage>
</organism>
<comment type="caution">
    <text evidence="2">The sequence shown here is derived from an EMBL/GenBank/DDBJ whole genome shotgun (WGS) entry which is preliminary data.</text>
</comment>
<dbReference type="AlphaFoldDB" id="D3KHC2"/>
<dbReference type="CDD" id="cd00167">
    <property type="entry name" value="SANT"/>
    <property type="match status" value="1"/>
</dbReference>
<accession>D3KHC2</accession>
<dbReference type="Gene3D" id="1.10.10.60">
    <property type="entry name" value="Homeodomain-like"/>
    <property type="match status" value="1"/>
</dbReference>
<keyword evidence="3" id="KW-1185">Reference proteome</keyword>
<name>D3KHC2_GIAIC</name>
<feature type="compositionally biased region" description="Basic and acidic residues" evidence="1">
    <location>
        <begin position="158"/>
        <end position="171"/>
    </location>
</feature>
<dbReference type="PROSITE" id="PS50090">
    <property type="entry name" value="MYB_LIKE"/>
    <property type="match status" value="1"/>
</dbReference>
<reference evidence="2 3" key="1">
    <citation type="journal article" date="2007" name="Science">
        <title>Genomic minimalism in the early diverging intestinal parasite Giardia lamblia.</title>
        <authorList>
            <person name="Morrison H.G."/>
            <person name="McArthur A.G."/>
            <person name="Gillin F.D."/>
            <person name="Aley S.B."/>
            <person name="Adam R.D."/>
            <person name="Olsen G.J."/>
            <person name="Best A.A."/>
            <person name="Cande W.Z."/>
            <person name="Chen F."/>
            <person name="Cipriano M.J."/>
            <person name="Davids B.J."/>
            <person name="Dawson S.C."/>
            <person name="Elmendorf H.G."/>
            <person name="Hehl A.B."/>
            <person name="Holder M.E."/>
            <person name="Huse S.M."/>
            <person name="Kim U.U."/>
            <person name="Lasek-Nesselquist E."/>
            <person name="Manning G."/>
            <person name="Nigam A."/>
            <person name="Nixon J.E."/>
            <person name="Palm D."/>
            <person name="Passamaneck N.E."/>
            <person name="Prabhu A."/>
            <person name="Reich C.I."/>
            <person name="Reiner D.S."/>
            <person name="Samuelson J."/>
            <person name="Svard S.G."/>
            <person name="Sogin M.L."/>
        </authorList>
    </citation>
    <scope>NUCLEOTIDE SEQUENCE [LARGE SCALE GENOMIC DNA]</scope>
    <source>
        <strain evidence="2 3">WB C6</strain>
    </source>
</reference>
<feature type="region of interest" description="Disordered" evidence="1">
    <location>
        <begin position="136"/>
        <end position="171"/>
    </location>
</feature>
<dbReference type="SMART" id="SM00717">
    <property type="entry name" value="SANT"/>
    <property type="match status" value="1"/>
</dbReference>
<dbReference type="Proteomes" id="UP000001548">
    <property type="component" value="Unassembled WGS sequence"/>
</dbReference>
<evidence type="ECO:0000256" key="1">
    <source>
        <dbReference type="SAM" id="MobiDB-lite"/>
    </source>
</evidence>
<dbReference type="GO" id="GO:0000978">
    <property type="term" value="F:RNA polymerase II cis-regulatory region sequence-specific DNA binding"/>
    <property type="evidence" value="ECO:0000318"/>
    <property type="project" value="GO_Central"/>
</dbReference>
<proteinExistence type="predicted"/>
<dbReference type="GO" id="GO:0006355">
    <property type="term" value="P:regulation of DNA-templated transcription"/>
    <property type="evidence" value="ECO:0000318"/>
    <property type="project" value="GO_Central"/>
</dbReference>
<dbReference type="InterPro" id="IPR009057">
    <property type="entry name" value="Homeodomain-like_sf"/>
</dbReference>
<sequence length="566" mass="61844">MYSTNSTSMSHGIQSRHPKDNKCTCKQEACPLNSAKFTLSSMSDGVVACGLNNVLVKRTSTWDTKDEELLLKLFLMYFGNDWAQYRQFFPTRTVDSIKSKFHNLVRATHRKRSKIHSKSHQNIVIMIKRAQELMKDDVKRGQSDTKQKVHGPASPRAARKDKSSEAAHKEPHLVPVLLDPLKILSPAKVQLNELPPYLIQLPCPPLSPTGPLPGQGELPSPSPLLLPSHNRPVHPNISQHRSPVETSAISKDSPMESTGVPLLYMESGCLFSFPINYFGSITLPFVFSELGGSVPSMVHPLHQHREEQKSPEPIFTTVGLVKLEEGSYLNALCRQCGSIQTLRIMRAGDILTFSSVHKGDSGRPSAPNPLSPIHNIVCICPVCTTSAELIKEAGKYVWKLRYSAAPQTPSESSISAAACPTSGADQLGFAASQGPASRMHVSCCDDEPPLCQNFEADSIDCFSTSTHSSNTHMSVGTPLGGFDTCSSSHPDFAVWSSTSVSAEHLNSSTSNQALELALQRSNLYSTHSSSQLEAGPASTDDLSVSFPLQYQELQYQEDLLFNTDAD</sequence>
<feature type="region of interest" description="Disordered" evidence="1">
    <location>
        <begin position="1"/>
        <end position="21"/>
    </location>
</feature>
<evidence type="ECO:0000313" key="2">
    <source>
        <dbReference type="EMBL" id="KAE8305609.1"/>
    </source>
</evidence>
<dbReference type="OMA" id="HQNIVIM"/>
<gene>
    <name evidence="2" type="ORF">GL50803_0093856</name>
</gene>
<dbReference type="SUPFAM" id="SSF46689">
    <property type="entry name" value="Homeodomain-like"/>
    <property type="match status" value="1"/>
</dbReference>
<dbReference type="HOGENOM" id="CLU_481872_0_0_1"/>
<feature type="compositionally biased region" description="Basic and acidic residues" evidence="1">
    <location>
        <begin position="136"/>
        <end position="147"/>
    </location>
</feature>
<dbReference type="EMBL" id="AACB03000001">
    <property type="protein sequence ID" value="KAE8305609.1"/>
    <property type="molecule type" value="Genomic_DNA"/>
</dbReference>
<dbReference type="InterPro" id="IPR001005">
    <property type="entry name" value="SANT/Myb"/>
</dbReference>
<protein>
    <submittedName>
        <fullName evidence="2">Uncharacterized protein</fullName>
    </submittedName>
</protein>
<dbReference type="VEuPathDB" id="GiardiaDB:GL50803_93856"/>
<feature type="compositionally biased region" description="Polar residues" evidence="1">
    <location>
        <begin position="1"/>
        <end position="13"/>
    </location>
</feature>
<evidence type="ECO:0000313" key="3">
    <source>
        <dbReference type="Proteomes" id="UP000001548"/>
    </source>
</evidence>
<dbReference type="GO" id="GO:0005634">
    <property type="term" value="C:nucleus"/>
    <property type="evidence" value="ECO:0000318"/>
    <property type="project" value="GO_Central"/>
</dbReference>
<dbReference type="GO" id="GO:0000981">
    <property type="term" value="F:DNA-binding transcription factor activity, RNA polymerase II-specific"/>
    <property type="evidence" value="ECO:0000318"/>
    <property type="project" value="GO_Central"/>
</dbReference>